<gene>
    <name evidence="3" type="ORF">BGZ65_009501</name>
</gene>
<dbReference type="EMBL" id="JAAAHW010003135">
    <property type="protein sequence ID" value="KAF9988273.1"/>
    <property type="molecule type" value="Genomic_DNA"/>
</dbReference>
<name>A0A9P6MBW6_9FUNG</name>
<organism evidence="3 4">
    <name type="scientific">Modicella reniformis</name>
    <dbReference type="NCBI Taxonomy" id="1440133"/>
    <lineage>
        <taxon>Eukaryota</taxon>
        <taxon>Fungi</taxon>
        <taxon>Fungi incertae sedis</taxon>
        <taxon>Mucoromycota</taxon>
        <taxon>Mortierellomycotina</taxon>
        <taxon>Mortierellomycetes</taxon>
        <taxon>Mortierellales</taxon>
        <taxon>Mortierellaceae</taxon>
        <taxon>Modicella</taxon>
    </lineage>
</organism>
<evidence type="ECO:0000256" key="1">
    <source>
        <dbReference type="SAM" id="Coils"/>
    </source>
</evidence>
<evidence type="ECO:0000313" key="3">
    <source>
        <dbReference type="EMBL" id="KAF9988273.1"/>
    </source>
</evidence>
<sequence length="447" mass="51398">MVRSRKDNSHSSVRSFTSGPSQGDQQPIGRLELRGNRKPTGKAKLEQENQKQKKSWRLEKLDHDSRGGREEQQEEVRAMKPRLKNWHPKFTNEEFDIMLSWFEVPSNWAKVFVVEGRTRRPSVPQGWKSCADNLVDKTGERFVGITGIAIRARFTRYKMLFLSAKIRSGYTGFGITNDDVKRGVNTTEEKLENMFHGYRRMEALLMKKVPMSSLSFEKWMEEEGQEQEIECMFSAEDDNDEGNETEGEPNDDVQDHGPESPNEEDHTHTGSSTRRLMSENEDAECFEPRLLSVDSSSRASTHVAGHKRRTSDSSASSPKRARLTTDIQGDRSHRPTTVDPHRKRPTFDTAFWTSANARIEAQSSHEEKGLALQSTKIQVHAYIEEQKLALEKEKIKAERRNLERDDDKSLRESVLNFVQELAKQGKSKDEIEELLGMLQDMIPRLFQ</sequence>
<protein>
    <submittedName>
        <fullName evidence="3">Uncharacterized protein</fullName>
    </submittedName>
</protein>
<keyword evidence="4" id="KW-1185">Reference proteome</keyword>
<proteinExistence type="predicted"/>
<feature type="compositionally biased region" description="Basic and acidic residues" evidence="2">
    <location>
        <begin position="253"/>
        <end position="268"/>
    </location>
</feature>
<feature type="compositionally biased region" description="Acidic residues" evidence="2">
    <location>
        <begin position="237"/>
        <end position="252"/>
    </location>
</feature>
<reference evidence="3" key="1">
    <citation type="journal article" date="2020" name="Fungal Divers.">
        <title>Resolving the Mortierellaceae phylogeny through synthesis of multi-gene phylogenetics and phylogenomics.</title>
        <authorList>
            <person name="Vandepol N."/>
            <person name="Liber J."/>
            <person name="Desiro A."/>
            <person name="Na H."/>
            <person name="Kennedy M."/>
            <person name="Barry K."/>
            <person name="Grigoriev I.V."/>
            <person name="Miller A.N."/>
            <person name="O'Donnell K."/>
            <person name="Stajich J.E."/>
            <person name="Bonito G."/>
        </authorList>
    </citation>
    <scope>NUCLEOTIDE SEQUENCE</scope>
    <source>
        <strain evidence="3">MES-2147</strain>
    </source>
</reference>
<comment type="caution">
    <text evidence="3">The sequence shown here is derived from an EMBL/GenBank/DDBJ whole genome shotgun (WGS) entry which is preliminary data.</text>
</comment>
<keyword evidence="1" id="KW-0175">Coiled coil</keyword>
<feature type="compositionally biased region" description="Polar residues" evidence="2">
    <location>
        <begin position="10"/>
        <end position="25"/>
    </location>
</feature>
<feature type="region of interest" description="Disordered" evidence="2">
    <location>
        <begin position="1"/>
        <end position="77"/>
    </location>
</feature>
<accession>A0A9P6MBW6</accession>
<dbReference type="Proteomes" id="UP000749646">
    <property type="component" value="Unassembled WGS sequence"/>
</dbReference>
<feature type="compositionally biased region" description="Basic and acidic residues" evidence="2">
    <location>
        <begin position="43"/>
        <end position="77"/>
    </location>
</feature>
<dbReference type="AlphaFoldDB" id="A0A9P6MBW6"/>
<dbReference type="OrthoDB" id="2132299at2759"/>
<feature type="region of interest" description="Disordered" evidence="2">
    <location>
        <begin position="237"/>
        <end position="344"/>
    </location>
</feature>
<feature type="coiled-coil region" evidence="1">
    <location>
        <begin position="385"/>
        <end position="412"/>
    </location>
</feature>
<evidence type="ECO:0000256" key="2">
    <source>
        <dbReference type="SAM" id="MobiDB-lite"/>
    </source>
</evidence>
<evidence type="ECO:0000313" key="4">
    <source>
        <dbReference type="Proteomes" id="UP000749646"/>
    </source>
</evidence>